<comment type="catalytic activity">
    <reaction evidence="1">
        <text>ATP + protein L-histidine = ADP + protein N-phospho-L-histidine.</text>
        <dbReference type="EC" id="2.7.13.3"/>
    </reaction>
</comment>
<dbReference type="PANTHER" id="PTHR43711">
    <property type="entry name" value="TWO-COMPONENT HISTIDINE KINASE"/>
    <property type="match status" value="1"/>
</dbReference>
<evidence type="ECO:0000259" key="8">
    <source>
        <dbReference type="PROSITE" id="PS50109"/>
    </source>
</evidence>
<protein>
    <recommendedName>
        <fullName evidence="2">histidine kinase</fullName>
        <ecNumber evidence="2">2.7.13.3</ecNumber>
    </recommendedName>
</protein>
<dbReference type="PANTHER" id="PTHR43711:SF26">
    <property type="entry name" value="SENSOR HISTIDINE KINASE RCSC"/>
    <property type="match status" value="1"/>
</dbReference>
<dbReference type="EMBL" id="AP024086">
    <property type="protein sequence ID" value="BCL60019.1"/>
    <property type="molecule type" value="Genomic_DNA"/>
</dbReference>
<dbReference type="AlphaFoldDB" id="A0A8D5JGF0"/>
<keyword evidence="6" id="KW-0902">Two-component regulatory system</keyword>
<keyword evidence="7" id="KW-0472">Membrane</keyword>
<evidence type="ECO:0000256" key="1">
    <source>
        <dbReference type="ARBA" id="ARBA00000085"/>
    </source>
</evidence>
<keyword evidence="3" id="KW-0597">Phosphoprotein</keyword>
<dbReference type="Pfam" id="PF00512">
    <property type="entry name" value="HisKA"/>
    <property type="match status" value="1"/>
</dbReference>
<keyword evidence="7" id="KW-1133">Transmembrane helix</keyword>
<evidence type="ECO:0000256" key="3">
    <source>
        <dbReference type="ARBA" id="ARBA00022553"/>
    </source>
</evidence>
<reference evidence="9" key="1">
    <citation type="submission" date="2020-09" db="EMBL/GenBank/DDBJ databases">
        <title>Desulfogranum mesoprofundum gen. nov., sp. nov., a novel mesophilic, sulfate-reducing chemolithoautotroph isolated from a deep-sea hydrothermal vent chimney in the Suiyo Seamount.</title>
        <authorList>
            <person name="Hashimoto Y."/>
            <person name="Nakagawa S."/>
        </authorList>
    </citation>
    <scope>NUCLEOTIDE SEQUENCE</scope>
    <source>
        <strain evidence="9">KT2</strain>
    </source>
</reference>
<dbReference type="SMART" id="SM00387">
    <property type="entry name" value="HATPase_c"/>
    <property type="match status" value="1"/>
</dbReference>
<evidence type="ECO:0000256" key="6">
    <source>
        <dbReference type="ARBA" id="ARBA00023012"/>
    </source>
</evidence>
<dbReference type="InterPro" id="IPR050736">
    <property type="entry name" value="Sensor_HK_Regulatory"/>
</dbReference>
<feature type="domain" description="Histidine kinase" evidence="8">
    <location>
        <begin position="279"/>
        <end position="487"/>
    </location>
</feature>
<evidence type="ECO:0000313" key="9">
    <source>
        <dbReference type="EMBL" id="BCL60019.1"/>
    </source>
</evidence>
<dbReference type="FunFam" id="3.30.565.10:FF:000006">
    <property type="entry name" value="Sensor histidine kinase WalK"/>
    <property type="match status" value="1"/>
</dbReference>
<proteinExistence type="predicted"/>
<dbReference type="KEGG" id="dbk:DGMP_07120"/>
<dbReference type="InterPro" id="IPR003594">
    <property type="entry name" value="HATPase_dom"/>
</dbReference>
<evidence type="ECO:0000256" key="5">
    <source>
        <dbReference type="ARBA" id="ARBA00022777"/>
    </source>
</evidence>
<dbReference type="Proteomes" id="UP000826725">
    <property type="component" value="Chromosome"/>
</dbReference>
<evidence type="ECO:0000256" key="7">
    <source>
        <dbReference type="SAM" id="Phobius"/>
    </source>
</evidence>
<keyword evidence="10" id="KW-1185">Reference proteome</keyword>
<evidence type="ECO:0000313" key="10">
    <source>
        <dbReference type="Proteomes" id="UP000826725"/>
    </source>
</evidence>
<dbReference type="RefSeq" id="WP_228856189.1">
    <property type="nucleotide sequence ID" value="NZ_AP024086.1"/>
</dbReference>
<dbReference type="Pfam" id="PF02518">
    <property type="entry name" value="HATPase_c"/>
    <property type="match status" value="1"/>
</dbReference>
<evidence type="ECO:0000256" key="2">
    <source>
        <dbReference type="ARBA" id="ARBA00012438"/>
    </source>
</evidence>
<sequence length="487" mass="54801">MAEKLPSPENLDSIRKRELEAGLKPFKLVKYFTFSSLFVILVFTLFLSWIISNNAREVMMEQNEEYSLLLAENLNQQVFRRFVLPAVVRYGGIALSNPEQFELLDSIIRGVIQGLKIDSVTIYDSSVNIISYSTVPGLVGKKNLGGEEYKKALKGTSNSRLFYSGTVFSLLHIGNDVQCELKTFIPFRQVRQDGEGGDLIMGVIEIEKDLSRSYANIIRLQGRIIIVSSVVMAILFLVLRSIVFRAGEIMEKRTLERLRLEEKLSQSERLAHLGKMVATVSHEIKSPLGIVRSTAEILAKRIEKLAPGNEHLAKIIVEETIRLNAIVVEFLDFARPQKMDFREDDLNQVVKKVLDFVSSELKRKCIELITDLAPDLKPCLLDRDLFYRALLNVFINAIQATEEGGSIQVATSMEKDKVRFSIRDTGRGIEEEKLKMVFEPFFTDKNKGTGLGLAITKNIIESHGGEIHVESEIGKGTTFIIDIPAAT</sequence>
<accession>A0A8D5JGF0</accession>
<dbReference type="InterPro" id="IPR005467">
    <property type="entry name" value="His_kinase_dom"/>
</dbReference>
<dbReference type="CDD" id="cd00075">
    <property type="entry name" value="HATPase"/>
    <property type="match status" value="1"/>
</dbReference>
<feature type="transmembrane region" description="Helical" evidence="7">
    <location>
        <begin position="224"/>
        <end position="243"/>
    </location>
</feature>
<name>A0A8D5JGF0_9BACT</name>
<evidence type="ECO:0000256" key="4">
    <source>
        <dbReference type="ARBA" id="ARBA00022679"/>
    </source>
</evidence>
<dbReference type="GO" id="GO:0000155">
    <property type="term" value="F:phosphorelay sensor kinase activity"/>
    <property type="evidence" value="ECO:0007669"/>
    <property type="project" value="InterPro"/>
</dbReference>
<feature type="transmembrane region" description="Helical" evidence="7">
    <location>
        <begin position="31"/>
        <end position="51"/>
    </location>
</feature>
<keyword evidence="5 9" id="KW-0418">Kinase</keyword>
<keyword evidence="7" id="KW-0812">Transmembrane</keyword>
<keyword evidence="4" id="KW-0808">Transferase</keyword>
<dbReference type="SMART" id="SM00388">
    <property type="entry name" value="HisKA"/>
    <property type="match status" value="1"/>
</dbReference>
<dbReference type="InterPro" id="IPR003661">
    <property type="entry name" value="HisK_dim/P_dom"/>
</dbReference>
<organism evidence="9 10">
    <name type="scientific">Desulfomarina profundi</name>
    <dbReference type="NCBI Taxonomy" id="2772557"/>
    <lineage>
        <taxon>Bacteria</taxon>
        <taxon>Pseudomonadati</taxon>
        <taxon>Thermodesulfobacteriota</taxon>
        <taxon>Desulfobulbia</taxon>
        <taxon>Desulfobulbales</taxon>
        <taxon>Desulfobulbaceae</taxon>
        <taxon>Desulfomarina</taxon>
    </lineage>
</organism>
<dbReference type="CDD" id="cd00082">
    <property type="entry name" value="HisKA"/>
    <property type="match status" value="1"/>
</dbReference>
<dbReference type="EC" id="2.7.13.3" evidence="2"/>
<dbReference type="PROSITE" id="PS50109">
    <property type="entry name" value="HIS_KIN"/>
    <property type="match status" value="1"/>
</dbReference>
<gene>
    <name evidence="9" type="ORF">DGMP_07120</name>
</gene>